<protein>
    <recommendedName>
        <fullName evidence="3">F-box domain-containing protein</fullName>
    </recommendedName>
</protein>
<dbReference type="OrthoDB" id="3256662at2759"/>
<reference evidence="1 2" key="1">
    <citation type="journal article" date="2019" name="Nat. Ecol. Evol.">
        <title>Megaphylogeny resolves global patterns of mushroom evolution.</title>
        <authorList>
            <person name="Varga T."/>
            <person name="Krizsan K."/>
            <person name="Foldi C."/>
            <person name="Dima B."/>
            <person name="Sanchez-Garcia M."/>
            <person name="Sanchez-Ramirez S."/>
            <person name="Szollosi G.J."/>
            <person name="Szarkandi J.G."/>
            <person name="Papp V."/>
            <person name="Albert L."/>
            <person name="Andreopoulos W."/>
            <person name="Angelini C."/>
            <person name="Antonin V."/>
            <person name="Barry K.W."/>
            <person name="Bougher N.L."/>
            <person name="Buchanan P."/>
            <person name="Buyck B."/>
            <person name="Bense V."/>
            <person name="Catcheside P."/>
            <person name="Chovatia M."/>
            <person name="Cooper J."/>
            <person name="Damon W."/>
            <person name="Desjardin D."/>
            <person name="Finy P."/>
            <person name="Geml J."/>
            <person name="Haridas S."/>
            <person name="Hughes K."/>
            <person name="Justo A."/>
            <person name="Karasinski D."/>
            <person name="Kautmanova I."/>
            <person name="Kiss B."/>
            <person name="Kocsube S."/>
            <person name="Kotiranta H."/>
            <person name="LaButti K.M."/>
            <person name="Lechner B.E."/>
            <person name="Liimatainen K."/>
            <person name="Lipzen A."/>
            <person name="Lukacs Z."/>
            <person name="Mihaltcheva S."/>
            <person name="Morgado L.N."/>
            <person name="Niskanen T."/>
            <person name="Noordeloos M.E."/>
            <person name="Ohm R.A."/>
            <person name="Ortiz-Santana B."/>
            <person name="Ovrebo C."/>
            <person name="Racz N."/>
            <person name="Riley R."/>
            <person name="Savchenko A."/>
            <person name="Shiryaev A."/>
            <person name="Soop K."/>
            <person name="Spirin V."/>
            <person name="Szebenyi C."/>
            <person name="Tomsovsky M."/>
            <person name="Tulloss R.E."/>
            <person name="Uehling J."/>
            <person name="Grigoriev I.V."/>
            <person name="Vagvolgyi C."/>
            <person name="Papp T."/>
            <person name="Martin F.M."/>
            <person name="Miettinen O."/>
            <person name="Hibbett D.S."/>
            <person name="Nagy L.G."/>
        </authorList>
    </citation>
    <scope>NUCLEOTIDE SEQUENCE [LARGE SCALE GENOMIC DNA]</scope>
    <source>
        <strain evidence="1 2">CBS 309.79</strain>
    </source>
</reference>
<gene>
    <name evidence="1" type="ORF">BDV98DRAFT_606776</name>
</gene>
<organism evidence="1 2">
    <name type="scientific">Pterulicium gracile</name>
    <dbReference type="NCBI Taxonomy" id="1884261"/>
    <lineage>
        <taxon>Eukaryota</taxon>
        <taxon>Fungi</taxon>
        <taxon>Dikarya</taxon>
        <taxon>Basidiomycota</taxon>
        <taxon>Agaricomycotina</taxon>
        <taxon>Agaricomycetes</taxon>
        <taxon>Agaricomycetidae</taxon>
        <taxon>Agaricales</taxon>
        <taxon>Pleurotineae</taxon>
        <taxon>Pterulaceae</taxon>
        <taxon>Pterulicium</taxon>
    </lineage>
</organism>
<dbReference type="EMBL" id="ML178839">
    <property type="protein sequence ID" value="TFK98467.1"/>
    <property type="molecule type" value="Genomic_DNA"/>
</dbReference>
<evidence type="ECO:0000313" key="1">
    <source>
        <dbReference type="EMBL" id="TFK98467.1"/>
    </source>
</evidence>
<dbReference type="CDD" id="cd09917">
    <property type="entry name" value="F-box_SF"/>
    <property type="match status" value="1"/>
</dbReference>
<name>A0A5C3QB91_9AGAR</name>
<dbReference type="AlphaFoldDB" id="A0A5C3QB91"/>
<proteinExistence type="predicted"/>
<sequence>MNNDQRCPTPISTLPVELFERVFSHIQPSQDDPLVSKIHCRRTLLTLSSICRHFRALILPRLFEEITVEQQMQPTEVTVDKSRTDLSSGSTRSFCAALAANDPAAIHLGDFVRKCVLVTTYVMETTTNGSDCRSLDFYFHALQRMKYVQSFAIRGYACLLEAVSPLKLVPHFSQLSSLVLTELEPKSNHFYVSSRELDCLRSVSTSTTHLELRVGDIRFMAQLQPTGQEGLDIVLAFTNLRSVCIAGGFIVPFMRQALENDTCRNLEEVEFGRLSTAAPDPELPLLVEFLNNTLRLTTLRLHIDKENAIEELPPLEGLLASSLPLLSVLRCPPAWFKHFLPGRPVREVDCSASWFRDDSDKAPTMVKEDLPYLLTTKEPIRTLKLDAFSYHWLLCPRLAGEAADLELPEFTLVLYHVHRPFFQTLGHDELPAGESVNIAKAKEIMETIACRTSSTATRVRLQYFCTTLDLPYQHSVVSTCIPLAFPDATRVQLGPWIEWKKNESGEWTPGLHDERAEMEIGPDREASVWEFVKFVRESGGVRDYEGFLKGLGLGVVGHVEC</sequence>
<evidence type="ECO:0000313" key="2">
    <source>
        <dbReference type="Proteomes" id="UP000305067"/>
    </source>
</evidence>
<dbReference type="Proteomes" id="UP000305067">
    <property type="component" value="Unassembled WGS sequence"/>
</dbReference>
<keyword evidence="2" id="KW-1185">Reference proteome</keyword>
<accession>A0A5C3QB91</accession>
<evidence type="ECO:0008006" key="3">
    <source>
        <dbReference type="Google" id="ProtNLM"/>
    </source>
</evidence>